<evidence type="ECO:0000259" key="11">
    <source>
        <dbReference type="Pfam" id="PF07730"/>
    </source>
</evidence>
<evidence type="ECO:0000256" key="4">
    <source>
        <dbReference type="ARBA" id="ARBA00022679"/>
    </source>
</evidence>
<keyword evidence="13" id="KW-1185">Reference proteome</keyword>
<gene>
    <name evidence="12" type="ORF">SAMN02745163_04144</name>
</gene>
<reference evidence="12 13" key="1">
    <citation type="submission" date="2016-11" db="EMBL/GenBank/DDBJ databases">
        <authorList>
            <person name="Jaros S."/>
            <person name="Januszkiewicz K."/>
            <person name="Wedrychowicz H."/>
        </authorList>
    </citation>
    <scope>NUCLEOTIDE SEQUENCE [LARGE SCALE GENOMIC DNA]</scope>
    <source>
        <strain evidence="12 13">DSM 21758</strain>
    </source>
</reference>
<dbReference type="SUPFAM" id="SSF55874">
    <property type="entry name" value="ATPase domain of HSP90 chaperone/DNA topoisomerase II/histidine kinase"/>
    <property type="match status" value="1"/>
</dbReference>
<dbReference type="EC" id="2.7.13.3" evidence="2"/>
<keyword evidence="9" id="KW-1133">Transmembrane helix</keyword>
<evidence type="ECO:0000256" key="2">
    <source>
        <dbReference type="ARBA" id="ARBA00012438"/>
    </source>
</evidence>
<dbReference type="Gene3D" id="3.30.565.10">
    <property type="entry name" value="Histidine kinase-like ATPase, C-terminal domain"/>
    <property type="match status" value="1"/>
</dbReference>
<feature type="transmembrane region" description="Helical" evidence="9">
    <location>
        <begin position="6"/>
        <end position="39"/>
    </location>
</feature>
<name>A0A1M6TXH8_9CLOT</name>
<evidence type="ECO:0000259" key="10">
    <source>
        <dbReference type="Pfam" id="PF02518"/>
    </source>
</evidence>
<keyword evidence="8" id="KW-0902">Two-component regulatory system</keyword>
<evidence type="ECO:0000256" key="1">
    <source>
        <dbReference type="ARBA" id="ARBA00000085"/>
    </source>
</evidence>
<dbReference type="InterPro" id="IPR050482">
    <property type="entry name" value="Sensor_HK_TwoCompSys"/>
</dbReference>
<dbReference type="CDD" id="cd16917">
    <property type="entry name" value="HATPase_UhpB-NarQ-NarX-like"/>
    <property type="match status" value="1"/>
</dbReference>
<evidence type="ECO:0000256" key="6">
    <source>
        <dbReference type="ARBA" id="ARBA00022777"/>
    </source>
</evidence>
<accession>A0A1M6TXH8</accession>
<dbReference type="InterPro" id="IPR011712">
    <property type="entry name" value="Sig_transdc_His_kin_sub3_dim/P"/>
</dbReference>
<feature type="transmembrane region" description="Helical" evidence="9">
    <location>
        <begin position="107"/>
        <end position="124"/>
    </location>
</feature>
<keyword evidence="5" id="KW-0547">Nucleotide-binding</keyword>
<dbReference type="AlphaFoldDB" id="A0A1M6TXH8"/>
<feature type="transmembrane region" description="Helical" evidence="9">
    <location>
        <begin position="51"/>
        <end position="79"/>
    </location>
</feature>
<dbReference type="PANTHER" id="PTHR24421:SF10">
    <property type="entry name" value="NITRATE_NITRITE SENSOR PROTEIN NARQ"/>
    <property type="match status" value="1"/>
</dbReference>
<keyword evidence="4" id="KW-0808">Transferase</keyword>
<dbReference type="Proteomes" id="UP000184310">
    <property type="component" value="Unassembled WGS sequence"/>
</dbReference>
<sequence>MKNNVWLFKLVIIFITLLNCLSEDICFQVCSIFLISIIFIVVIEKISNSKYILCLFLFFSLGSILYNSCFIALLSLVVFDFCVVDLNKVSLAIIVIQGVCISNKPNLYIYIALTIISIIFSRTVNSNRNKQVKYLEWLDNERKLRYELEDARRKLINTSNDIAYLTEVRERNRIAREIHDNVGHSLSGVLIKLRAAEKLQDVDREKSRLFLRDSIERLSEAVIEIRETVHNLKPKESSSISYLERIINEFKFCKVNLSLNGDFIDIGIQYLEVIISSVKEALTNVSRYSKATKVDINIDINENYIRLYIKDNGIGCQRIKEGMGLSGMRERLKQLGGSLSVSSDNGFMIVGIIPKGELGFYEKDINSR</sequence>
<dbReference type="OrthoDB" id="9781904at2"/>
<evidence type="ECO:0000256" key="7">
    <source>
        <dbReference type="ARBA" id="ARBA00022840"/>
    </source>
</evidence>
<dbReference type="STRING" id="1121302.SAMN02745163_04144"/>
<feature type="domain" description="Histidine kinase/HSP90-like ATPase" evidence="10">
    <location>
        <begin position="278"/>
        <end position="347"/>
    </location>
</feature>
<proteinExistence type="predicted"/>
<evidence type="ECO:0000256" key="8">
    <source>
        <dbReference type="ARBA" id="ARBA00023012"/>
    </source>
</evidence>
<dbReference type="PANTHER" id="PTHR24421">
    <property type="entry name" value="NITRATE/NITRITE SENSOR PROTEIN NARX-RELATED"/>
    <property type="match status" value="1"/>
</dbReference>
<evidence type="ECO:0000256" key="9">
    <source>
        <dbReference type="SAM" id="Phobius"/>
    </source>
</evidence>
<dbReference type="GO" id="GO:0005524">
    <property type="term" value="F:ATP binding"/>
    <property type="evidence" value="ECO:0007669"/>
    <property type="project" value="UniProtKB-KW"/>
</dbReference>
<keyword evidence="9" id="KW-0472">Membrane</keyword>
<feature type="domain" description="Signal transduction histidine kinase subgroup 3 dimerisation and phosphoacceptor" evidence="11">
    <location>
        <begin position="170"/>
        <end position="236"/>
    </location>
</feature>
<dbReference type="GO" id="GO:0016020">
    <property type="term" value="C:membrane"/>
    <property type="evidence" value="ECO:0007669"/>
    <property type="project" value="InterPro"/>
</dbReference>
<dbReference type="InterPro" id="IPR003594">
    <property type="entry name" value="HATPase_dom"/>
</dbReference>
<keyword evidence="3" id="KW-0597">Phosphoprotein</keyword>
<evidence type="ECO:0000256" key="3">
    <source>
        <dbReference type="ARBA" id="ARBA00022553"/>
    </source>
</evidence>
<organism evidence="12 13">
    <name type="scientific">Clostridium cavendishii DSM 21758</name>
    <dbReference type="NCBI Taxonomy" id="1121302"/>
    <lineage>
        <taxon>Bacteria</taxon>
        <taxon>Bacillati</taxon>
        <taxon>Bacillota</taxon>
        <taxon>Clostridia</taxon>
        <taxon>Eubacteriales</taxon>
        <taxon>Clostridiaceae</taxon>
        <taxon>Clostridium</taxon>
    </lineage>
</organism>
<keyword evidence="7" id="KW-0067">ATP-binding</keyword>
<dbReference type="Gene3D" id="1.20.5.1930">
    <property type="match status" value="1"/>
</dbReference>
<keyword evidence="6 12" id="KW-0418">Kinase</keyword>
<dbReference type="Pfam" id="PF02518">
    <property type="entry name" value="HATPase_c"/>
    <property type="match status" value="1"/>
</dbReference>
<dbReference type="Pfam" id="PF07730">
    <property type="entry name" value="HisKA_3"/>
    <property type="match status" value="1"/>
</dbReference>
<dbReference type="GO" id="GO:0000155">
    <property type="term" value="F:phosphorelay sensor kinase activity"/>
    <property type="evidence" value="ECO:0007669"/>
    <property type="project" value="InterPro"/>
</dbReference>
<dbReference type="RefSeq" id="WP_072992830.1">
    <property type="nucleotide sequence ID" value="NZ_FQZB01000021.1"/>
</dbReference>
<evidence type="ECO:0000256" key="5">
    <source>
        <dbReference type="ARBA" id="ARBA00022741"/>
    </source>
</evidence>
<dbReference type="EMBL" id="FQZB01000021">
    <property type="protein sequence ID" value="SHK61732.1"/>
    <property type="molecule type" value="Genomic_DNA"/>
</dbReference>
<keyword evidence="9" id="KW-0812">Transmembrane</keyword>
<dbReference type="GO" id="GO:0046983">
    <property type="term" value="F:protein dimerization activity"/>
    <property type="evidence" value="ECO:0007669"/>
    <property type="project" value="InterPro"/>
</dbReference>
<dbReference type="InterPro" id="IPR036890">
    <property type="entry name" value="HATPase_C_sf"/>
</dbReference>
<protein>
    <recommendedName>
        <fullName evidence="2">histidine kinase</fullName>
        <ecNumber evidence="2">2.7.13.3</ecNumber>
    </recommendedName>
</protein>
<evidence type="ECO:0000313" key="13">
    <source>
        <dbReference type="Proteomes" id="UP000184310"/>
    </source>
</evidence>
<evidence type="ECO:0000313" key="12">
    <source>
        <dbReference type="EMBL" id="SHK61732.1"/>
    </source>
</evidence>
<comment type="catalytic activity">
    <reaction evidence="1">
        <text>ATP + protein L-histidine = ADP + protein N-phospho-L-histidine.</text>
        <dbReference type="EC" id="2.7.13.3"/>
    </reaction>
</comment>